<proteinExistence type="predicted"/>
<accession>A0ABN5C5Y7</accession>
<protein>
    <submittedName>
        <fullName evidence="1">Uncharacterized protein</fullName>
    </submittedName>
</protein>
<keyword evidence="2" id="KW-1185">Reference proteome</keyword>
<dbReference type="Proteomes" id="UP000217258">
    <property type="component" value="Chromosome I"/>
</dbReference>
<evidence type="ECO:0000313" key="2">
    <source>
        <dbReference type="Proteomes" id="UP000217258"/>
    </source>
</evidence>
<dbReference type="EMBL" id="CP011030">
    <property type="protein sequence ID" value="ATC91455.1"/>
    <property type="molecule type" value="Genomic_DNA"/>
</dbReference>
<name>A0ABN5C5Y7_9GAMM</name>
<organism evidence="1 2">
    <name type="scientific">Pseudoalteromonas issachenkonii</name>
    <dbReference type="NCBI Taxonomy" id="152297"/>
    <lineage>
        <taxon>Bacteria</taxon>
        <taxon>Pseudomonadati</taxon>
        <taxon>Pseudomonadota</taxon>
        <taxon>Gammaproteobacteria</taxon>
        <taxon>Alteromonadales</taxon>
        <taxon>Pseudoalteromonadaceae</taxon>
        <taxon>Pseudoalteromonas</taxon>
    </lineage>
</organism>
<sequence length="40" mass="4782">MAWLRHLFDLRQKVGWLSRRRYPTKLWVHARSSAASAELS</sequence>
<reference evidence="1 2" key="1">
    <citation type="submission" date="2015-06" db="EMBL/GenBank/DDBJ databases">
        <authorList>
            <person name="Xie B.-B."/>
            <person name="Rong J.-C."/>
            <person name="Qin Q.-L."/>
            <person name="Zhang Y.-Z."/>
        </authorList>
    </citation>
    <scope>NUCLEOTIDE SEQUENCE [LARGE SCALE GENOMIC DNA]</scope>
    <source>
        <strain evidence="1 2">KMM 3549</strain>
    </source>
</reference>
<evidence type="ECO:0000313" key="1">
    <source>
        <dbReference type="EMBL" id="ATC91455.1"/>
    </source>
</evidence>
<gene>
    <name evidence="1" type="ORF">PISS_a2662</name>
</gene>